<gene>
    <name evidence="8" type="ORF">A1O9_10952</name>
</gene>
<dbReference type="OrthoDB" id="3357846at2759"/>
<comment type="subcellular location">
    <subcellularLocation>
        <location evidence="1">Membrane</location>
        <topology evidence="1">Multi-pass membrane protein</topology>
    </subcellularLocation>
</comment>
<evidence type="ECO:0000256" key="6">
    <source>
        <dbReference type="SAM" id="Phobius"/>
    </source>
</evidence>
<evidence type="ECO:0000256" key="5">
    <source>
        <dbReference type="SAM" id="MobiDB-lite"/>
    </source>
</evidence>
<proteinExistence type="predicted"/>
<feature type="transmembrane region" description="Helical" evidence="6">
    <location>
        <begin position="455"/>
        <end position="479"/>
    </location>
</feature>
<feature type="transmembrane region" description="Helical" evidence="6">
    <location>
        <begin position="157"/>
        <end position="175"/>
    </location>
</feature>
<feature type="transmembrane region" description="Helical" evidence="6">
    <location>
        <begin position="524"/>
        <end position="543"/>
    </location>
</feature>
<dbReference type="Pfam" id="PF07690">
    <property type="entry name" value="MFS_1"/>
    <property type="match status" value="1"/>
</dbReference>
<accession>A0A072NYU1</accession>
<feature type="transmembrane region" description="Helical" evidence="6">
    <location>
        <begin position="117"/>
        <end position="137"/>
    </location>
</feature>
<dbReference type="FunFam" id="1.20.1250.20:FF:000011">
    <property type="entry name" value="MFS multidrug transporter, putative"/>
    <property type="match status" value="1"/>
</dbReference>
<keyword evidence="2 6" id="KW-0812">Transmembrane</keyword>
<feature type="transmembrane region" description="Helical" evidence="6">
    <location>
        <begin position="491"/>
        <end position="512"/>
    </location>
</feature>
<dbReference type="GO" id="GO:0015244">
    <property type="term" value="F:fluconazole transmembrane transporter activity"/>
    <property type="evidence" value="ECO:0007669"/>
    <property type="project" value="TreeGrafter"/>
</dbReference>
<feature type="transmembrane region" description="Helical" evidence="6">
    <location>
        <begin position="187"/>
        <end position="206"/>
    </location>
</feature>
<evidence type="ECO:0000313" key="9">
    <source>
        <dbReference type="Proteomes" id="UP000027920"/>
    </source>
</evidence>
<keyword evidence="4 6" id="KW-0472">Membrane</keyword>
<dbReference type="GO" id="GO:0005886">
    <property type="term" value="C:plasma membrane"/>
    <property type="evidence" value="ECO:0007669"/>
    <property type="project" value="TreeGrafter"/>
</dbReference>
<feature type="transmembrane region" description="Helical" evidence="6">
    <location>
        <begin position="391"/>
        <end position="411"/>
    </location>
</feature>
<dbReference type="EMBL" id="AMGV01000015">
    <property type="protein sequence ID" value="KEF53044.1"/>
    <property type="molecule type" value="Genomic_DNA"/>
</dbReference>
<dbReference type="PANTHER" id="PTHR23502">
    <property type="entry name" value="MAJOR FACILITATOR SUPERFAMILY"/>
    <property type="match status" value="1"/>
</dbReference>
<dbReference type="RefSeq" id="XP_013255634.1">
    <property type="nucleotide sequence ID" value="XM_013400180.1"/>
</dbReference>
<dbReference type="Gene3D" id="1.20.1250.20">
    <property type="entry name" value="MFS general substrate transporter like domains"/>
    <property type="match status" value="1"/>
</dbReference>
<dbReference type="CDD" id="cd17323">
    <property type="entry name" value="MFS_Tpo1_MDR_like"/>
    <property type="match status" value="1"/>
</dbReference>
<reference evidence="8 9" key="1">
    <citation type="submission" date="2013-03" db="EMBL/GenBank/DDBJ databases">
        <title>The Genome Sequence of Exophiala aquamarina CBS 119918.</title>
        <authorList>
            <consortium name="The Broad Institute Genomics Platform"/>
            <person name="Cuomo C."/>
            <person name="de Hoog S."/>
            <person name="Gorbushina A."/>
            <person name="Walker B."/>
            <person name="Young S.K."/>
            <person name="Zeng Q."/>
            <person name="Gargeya S."/>
            <person name="Fitzgerald M."/>
            <person name="Haas B."/>
            <person name="Abouelleil A."/>
            <person name="Allen A.W."/>
            <person name="Alvarado L."/>
            <person name="Arachchi H.M."/>
            <person name="Berlin A.M."/>
            <person name="Chapman S.B."/>
            <person name="Gainer-Dewar J."/>
            <person name="Goldberg J."/>
            <person name="Griggs A."/>
            <person name="Gujja S."/>
            <person name="Hansen M."/>
            <person name="Howarth C."/>
            <person name="Imamovic A."/>
            <person name="Ireland A."/>
            <person name="Larimer J."/>
            <person name="McCowan C."/>
            <person name="Murphy C."/>
            <person name="Pearson M."/>
            <person name="Poon T.W."/>
            <person name="Priest M."/>
            <person name="Roberts A."/>
            <person name="Saif S."/>
            <person name="Shea T."/>
            <person name="Sisk P."/>
            <person name="Sykes S."/>
            <person name="Wortman J."/>
            <person name="Nusbaum C."/>
            <person name="Birren B."/>
        </authorList>
    </citation>
    <scope>NUCLEOTIDE SEQUENCE [LARGE SCALE GENOMIC DNA]</scope>
    <source>
        <strain evidence="8 9">CBS 119918</strain>
    </source>
</reference>
<dbReference type="PROSITE" id="PS50850">
    <property type="entry name" value="MFS"/>
    <property type="match status" value="1"/>
</dbReference>
<feature type="transmembrane region" description="Helical" evidence="6">
    <location>
        <begin position="352"/>
        <end position="371"/>
    </location>
</feature>
<name>A0A072NYU1_9EURO</name>
<keyword evidence="3 6" id="KW-1133">Transmembrane helix</keyword>
<dbReference type="HOGENOM" id="CLU_008455_11_1_1"/>
<dbReference type="Proteomes" id="UP000027920">
    <property type="component" value="Unassembled WGS sequence"/>
</dbReference>
<dbReference type="AlphaFoldDB" id="A0A072NYU1"/>
<feature type="transmembrane region" description="Helical" evidence="6">
    <location>
        <begin position="432"/>
        <end position="449"/>
    </location>
</feature>
<evidence type="ECO:0000256" key="4">
    <source>
        <dbReference type="ARBA" id="ARBA00023136"/>
    </source>
</evidence>
<dbReference type="GO" id="GO:1990961">
    <property type="term" value="P:xenobiotic detoxification by transmembrane export across the plasma membrane"/>
    <property type="evidence" value="ECO:0007669"/>
    <property type="project" value="TreeGrafter"/>
</dbReference>
<keyword evidence="9" id="KW-1185">Reference proteome</keyword>
<dbReference type="VEuPathDB" id="FungiDB:A1O9_10952"/>
<dbReference type="InterPro" id="IPR020846">
    <property type="entry name" value="MFS_dom"/>
</dbReference>
<evidence type="ECO:0000256" key="3">
    <source>
        <dbReference type="ARBA" id="ARBA00022989"/>
    </source>
</evidence>
<feature type="transmembrane region" description="Helical" evidence="6">
    <location>
        <begin position="246"/>
        <end position="269"/>
    </location>
</feature>
<dbReference type="GeneID" id="25285853"/>
<dbReference type="InterPro" id="IPR036259">
    <property type="entry name" value="MFS_trans_sf"/>
</dbReference>
<feature type="compositionally biased region" description="Basic and acidic residues" evidence="5">
    <location>
        <begin position="50"/>
        <end position="59"/>
    </location>
</feature>
<feature type="transmembrane region" description="Helical" evidence="6">
    <location>
        <begin position="212"/>
        <end position="234"/>
    </location>
</feature>
<sequence>MTTQLRETQFGHLVRLVTNKKLLRFPDENDPSLWRTSLERGPLPAPTDSSGKDETDPGAERNYSVPDTAVQDFEAQESTRNEPGLQQSIEGGYYHIIGWYKPDDPENPQNWSSTWKVLVGLQICLLNFSFYIASSIYTPGQSSIMEEFDVSETVATLGLSLFTLGYGFGPMLWSPLSEIPKLGRNDIYFWTFTAFVLLQLPTGFAVNMPMFLVFRAVTGFFGSPALATGGGTIADMYSPAATTYGICIWGAFGILGPVFGPLVGGFVAQAKGWRWTIWTFTWLCALMVIVIFFLLPETSAENILYRRAKRLRKATGNERLRSQSEINAEPHTMKDHLTVLSRAFTLTFTEPIVLSLDLYTALLYGVLFIWFESFPLVFGDIYHFSISEQGLAFLGIFIGGIITVPLFLLWIRHGIVPRFTKSNFMPEMVLPPTFFGSAALPLCLFWYGWSARESVHWIMPVIGSSFFTVAIVTLFNPVLSYLGITYPTHSASVFAGNALFRASFGAIFPLFARQLFRELGVGPGNSLLGGIAICFLPMPYVFYKVRNFDSIQPTITPLPHDSYNDAGVKIPREQSY</sequence>
<evidence type="ECO:0000256" key="1">
    <source>
        <dbReference type="ARBA" id="ARBA00004141"/>
    </source>
</evidence>
<dbReference type="SUPFAM" id="SSF103473">
    <property type="entry name" value="MFS general substrate transporter"/>
    <property type="match status" value="1"/>
</dbReference>
<organism evidence="8 9">
    <name type="scientific">Exophiala aquamarina CBS 119918</name>
    <dbReference type="NCBI Taxonomy" id="1182545"/>
    <lineage>
        <taxon>Eukaryota</taxon>
        <taxon>Fungi</taxon>
        <taxon>Dikarya</taxon>
        <taxon>Ascomycota</taxon>
        <taxon>Pezizomycotina</taxon>
        <taxon>Eurotiomycetes</taxon>
        <taxon>Chaetothyriomycetidae</taxon>
        <taxon>Chaetothyriales</taxon>
        <taxon>Herpotrichiellaceae</taxon>
        <taxon>Exophiala</taxon>
    </lineage>
</organism>
<feature type="domain" description="Major facilitator superfamily (MFS) profile" evidence="7">
    <location>
        <begin position="119"/>
        <end position="549"/>
    </location>
</feature>
<evidence type="ECO:0000256" key="2">
    <source>
        <dbReference type="ARBA" id="ARBA00022692"/>
    </source>
</evidence>
<evidence type="ECO:0000259" key="7">
    <source>
        <dbReference type="PROSITE" id="PS50850"/>
    </source>
</evidence>
<comment type="caution">
    <text evidence="8">The sequence shown here is derived from an EMBL/GenBank/DDBJ whole genome shotgun (WGS) entry which is preliminary data.</text>
</comment>
<evidence type="ECO:0000313" key="8">
    <source>
        <dbReference type="EMBL" id="KEF53044.1"/>
    </source>
</evidence>
<protein>
    <recommendedName>
        <fullName evidence="7">Major facilitator superfamily (MFS) profile domain-containing protein</fullName>
    </recommendedName>
</protein>
<feature type="region of interest" description="Disordered" evidence="5">
    <location>
        <begin position="31"/>
        <end position="64"/>
    </location>
</feature>
<dbReference type="InterPro" id="IPR011701">
    <property type="entry name" value="MFS"/>
</dbReference>
<dbReference type="PANTHER" id="PTHR23502:SF23">
    <property type="entry name" value="FLUCONAZOLE RESISTANCE PROTEIN 1"/>
    <property type="match status" value="1"/>
</dbReference>
<feature type="transmembrane region" description="Helical" evidence="6">
    <location>
        <begin position="275"/>
        <end position="295"/>
    </location>
</feature>